<dbReference type="PATRIC" id="fig|1614.7.peg.408"/>
<sequence>MTSDIFKEALNGGTFDFRKPDFQPFFEVHDQKAKLLMEFNNEDDPDKQHELLEKITGRDVPDNVMVFPPLKTDFGGHIFLKSGVLINTDCLFDDFGGVYLDENVLIGPRVSLITANHDQRPAYRDLVILKPIHIHKNAWIGTGAIILPGVTIGENAIVGAGSLVTKDVPANTTVIGDPAKPMKGK</sequence>
<dbReference type="InterPro" id="IPR011004">
    <property type="entry name" value="Trimer_LpxA-like_sf"/>
</dbReference>
<dbReference type="PROSITE" id="PS00101">
    <property type="entry name" value="HEXAPEP_TRANSFERASES"/>
    <property type="match status" value="1"/>
</dbReference>
<dbReference type="InterPro" id="IPR001451">
    <property type="entry name" value="Hexapep"/>
</dbReference>
<accession>A0A0C1M7N9</accession>
<evidence type="ECO:0000256" key="2">
    <source>
        <dbReference type="ARBA" id="ARBA00022679"/>
    </source>
</evidence>
<dbReference type="Pfam" id="PF00132">
    <property type="entry name" value="Hexapep"/>
    <property type="match status" value="1"/>
</dbReference>
<comment type="caution">
    <text evidence="4">The sequence shown here is derived from an EMBL/GenBank/DDBJ whole genome shotgun (WGS) entry which is preliminary data.</text>
</comment>
<dbReference type="GeneID" id="74913104"/>
<dbReference type="Gene3D" id="2.160.10.10">
    <property type="entry name" value="Hexapeptide repeat proteins"/>
    <property type="match status" value="1"/>
</dbReference>
<dbReference type="SUPFAM" id="SSF51161">
    <property type="entry name" value="Trimeric LpxA-like enzymes"/>
    <property type="match status" value="1"/>
</dbReference>
<dbReference type="GO" id="GO:0008374">
    <property type="term" value="F:O-acyltransferase activity"/>
    <property type="evidence" value="ECO:0007669"/>
    <property type="project" value="TreeGrafter"/>
</dbReference>
<evidence type="ECO:0000256" key="1">
    <source>
        <dbReference type="ARBA" id="ARBA00007274"/>
    </source>
</evidence>
<keyword evidence="3" id="KW-0677">Repeat</keyword>
<gene>
    <name evidence="4" type="ORF">LfDm3_0418</name>
</gene>
<dbReference type="InterPro" id="IPR018357">
    <property type="entry name" value="Hexapep_transf_CS"/>
</dbReference>
<dbReference type="PANTHER" id="PTHR23416:SF23">
    <property type="entry name" value="ACETYLTRANSFERASE C18B11.09C-RELATED"/>
    <property type="match status" value="1"/>
</dbReference>
<dbReference type="EMBL" id="JOJZ01000009">
    <property type="protein sequence ID" value="KID42489.1"/>
    <property type="molecule type" value="Genomic_DNA"/>
</dbReference>
<comment type="similarity">
    <text evidence="1">Belongs to the transferase hexapeptide repeat family.</text>
</comment>
<name>A0A0C1M7N9_9LACO</name>
<dbReference type="RefSeq" id="WP_039143662.1">
    <property type="nucleotide sequence ID" value="NZ_JOJZ01000009.1"/>
</dbReference>
<proteinExistence type="inferred from homology"/>
<dbReference type="OrthoDB" id="9812571at2"/>
<evidence type="ECO:0000313" key="5">
    <source>
        <dbReference type="Proteomes" id="UP000031397"/>
    </source>
</evidence>
<evidence type="ECO:0000256" key="3">
    <source>
        <dbReference type="ARBA" id="ARBA00022737"/>
    </source>
</evidence>
<dbReference type="InterPro" id="IPR051159">
    <property type="entry name" value="Hexapeptide_acetyltransf"/>
</dbReference>
<organism evidence="4 5">
    <name type="scientific">Fructilactobacillus fructivorans</name>
    <dbReference type="NCBI Taxonomy" id="1614"/>
    <lineage>
        <taxon>Bacteria</taxon>
        <taxon>Bacillati</taxon>
        <taxon>Bacillota</taxon>
        <taxon>Bacilli</taxon>
        <taxon>Lactobacillales</taxon>
        <taxon>Lactobacillaceae</taxon>
        <taxon>Fructilactobacillus</taxon>
    </lineage>
</organism>
<dbReference type="Proteomes" id="UP000031397">
    <property type="component" value="Unassembled WGS sequence"/>
</dbReference>
<dbReference type="AlphaFoldDB" id="A0A0C1M7N9"/>
<keyword evidence="5" id="KW-1185">Reference proteome</keyword>
<evidence type="ECO:0000313" key="4">
    <source>
        <dbReference type="EMBL" id="KID42489.1"/>
    </source>
</evidence>
<protein>
    <submittedName>
        <fullName evidence="4">Acetyltransferase (Isoleucine patch superfamily)</fullName>
    </submittedName>
</protein>
<dbReference type="PANTHER" id="PTHR23416">
    <property type="entry name" value="SIALIC ACID SYNTHASE-RELATED"/>
    <property type="match status" value="1"/>
</dbReference>
<reference evidence="4 5" key="1">
    <citation type="submission" date="2014-06" db="EMBL/GenBank/DDBJ databases">
        <title>Functional and comparative genomic analyses of the Drosophila gut microbiota identify candidate symbiosis factors.</title>
        <authorList>
            <person name="Newell P.D."/>
            <person name="Chaston J.M."/>
            <person name="Douglas A.E."/>
        </authorList>
    </citation>
    <scope>NUCLEOTIDE SEQUENCE [LARGE SCALE GENOMIC DNA]</scope>
    <source>
        <strain evidence="4 5">DmCS_002</strain>
    </source>
</reference>
<keyword evidence="2 4" id="KW-0808">Transferase</keyword>